<comment type="caution">
    <text evidence="2">The sequence shown here is derived from an EMBL/GenBank/DDBJ whole genome shotgun (WGS) entry which is preliminary data.</text>
</comment>
<evidence type="ECO:0000313" key="3">
    <source>
        <dbReference type="Proteomes" id="UP000800981"/>
    </source>
</evidence>
<dbReference type="EMBL" id="JAANNP010000005">
    <property type="protein sequence ID" value="NHC14232.1"/>
    <property type="molecule type" value="Genomic_DNA"/>
</dbReference>
<feature type="region of interest" description="Disordered" evidence="1">
    <location>
        <begin position="212"/>
        <end position="286"/>
    </location>
</feature>
<dbReference type="Proteomes" id="UP000800981">
    <property type="component" value="Unassembled WGS sequence"/>
</dbReference>
<evidence type="ECO:0000313" key="2">
    <source>
        <dbReference type="EMBL" id="NHC14232.1"/>
    </source>
</evidence>
<feature type="region of interest" description="Disordered" evidence="1">
    <location>
        <begin position="100"/>
        <end position="138"/>
    </location>
</feature>
<organism evidence="2 3">
    <name type="scientific">Motilibacter deserti</name>
    <dbReference type="NCBI Taxonomy" id="2714956"/>
    <lineage>
        <taxon>Bacteria</taxon>
        <taxon>Bacillati</taxon>
        <taxon>Actinomycetota</taxon>
        <taxon>Actinomycetes</taxon>
        <taxon>Motilibacterales</taxon>
        <taxon>Motilibacteraceae</taxon>
        <taxon>Motilibacter</taxon>
    </lineage>
</organism>
<evidence type="ECO:0000256" key="1">
    <source>
        <dbReference type="SAM" id="MobiDB-lite"/>
    </source>
</evidence>
<reference evidence="2 3" key="1">
    <citation type="submission" date="2020-03" db="EMBL/GenBank/DDBJ databases">
        <title>Two novel Motilibacter sp.</title>
        <authorList>
            <person name="Liu S."/>
        </authorList>
    </citation>
    <scope>NUCLEOTIDE SEQUENCE [LARGE SCALE GENOMIC DNA]</scope>
    <source>
        <strain evidence="2 3">E257</strain>
    </source>
</reference>
<protein>
    <submittedName>
        <fullName evidence="2">Uncharacterized protein</fullName>
    </submittedName>
</protein>
<feature type="compositionally biased region" description="Basic residues" evidence="1">
    <location>
        <begin position="235"/>
        <end position="244"/>
    </location>
</feature>
<name>A0ABX0GTL9_9ACTN</name>
<feature type="compositionally biased region" description="Low complexity" evidence="1">
    <location>
        <begin position="171"/>
        <end position="196"/>
    </location>
</feature>
<dbReference type="RefSeq" id="WP_166281567.1">
    <property type="nucleotide sequence ID" value="NZ_JAANNP010000005.1"/>
</dbReference>
<feature type="compositionally biased region" description="Pro residues" evidence="1">
    <location>
        <begin position="214"/>
        <end position="225"/>
    </location>
</feature>
<sequence>MEVPRQTEDEVLDAVRGVLQVAGEVGGAAARAATQALPESVRGSVQLAAAVAPGLARTGLERAAHQVGLVPAEALDRAERRAEQLELRIRDLERRVAAERATRSAENHPGTSRWSAWPAEQGEVGDETVRESSPGGTTAERDAMLAAGTEAAGGTEVAGTEVAGTEVAGTEAAGTEAAGTGAAETAQRGAARAEAVIGQTEAARDVEAAVQHPMAPPAHAEPPEPVVESEDPVHAAHHAAHHGSHAASTQDVGASLNAAVDAPADTAVDATEPRAGGVAPTEREQP</sequence>
<accession>A0ABX0GTL9</accession>
<feature type="compositionally biased region" description="Low complexity" evidence="1">
    <location>
        <begin position="258"/>
        <end position="270"/>
    </location>
</feature>
<feature type="region of interest" description="Disordered" evidence="1">
    <location>
        <begin position="171"/>
        <end position="198"/>
    </location>
</feature>
<gene>
    <name evidence="2" type="ORF">G9H71_10615</name>
</gene>
<proteinExistence type="predicted"/>
<keyword evidence="3" id="KW-1185">Reference proteome</keyword>